<dbReference type="InterPro" id="IPR007278">
    <property type="entry name" value="DUF397"/>
</dbReference>
<accession>A0A7Y9DSJ8</accession>
<gene>
    <name evidence="2" type="ORF">BJ983_000839</name>
</gene>
<reference evidence="2 3" key="1">
    <citation type="submission" date="2020-07" db="EMBL/GenBank/DDBJ databases">
        <title>Sequencing the genomes of 1000 actinobacteria strains.</title>
        <authorList>
            <person name="Klenk H.-P."/>
        </authorList>
    </citation>
    <scope>NUCLEOTIDE SEQUENCE [LARGE SCALE GENOMIC DNA]</scope>
    <source>
        <strain evidence="2 3">DSM 45772</strain>
    </source>
</reference>
<dbReference type="Proteomes" id="UP000535890">
    <property type="component" value="Unassembled WGS sequence"/>
</dbReference>
<dbReference type="EMBL" id="JACCBN010000001">
    <property type="protein sequence ID" value="NYD34737.1"/>
    <property type="molecule type" value="Genomic_DNA"/>
</dbReference>
<sequence length="63" mass="6862">MDTTWRSSTFATGADRVEWRVEAGRVELRHGGHAEQGTLVLSRAEWQAFLAAARSGQAGAIAY</sequence>
<comment type="caution">
    <text evidence="2">The sequence shown here is derived from an EMBL/GenBank/DDBJ whole genome shotgun (WGS) entry which is preliminary data.</text>
</comment>
<evidence type="ECO:0000313" key="3">
    <source>
        <dbReference type="Proteomes" id="UP000535890"/>
    </source>
</evidence>
<dbReference type="Pfam" id="PF04149">
    <property type="entry name" value="DUF397"/>
    <property type="match status" value="1"/>
</dbReference>
<evidence type="ECO:0000259" key="1">
    <source>
        <dbReference type="Pfam" id="PF04149"/>
    </source>
</evidence>
<evidence type="ECO:0000313" key="2">
    <source>
        <dbReference type="EMBL" id="NYD34737.1"/>
    </source>
</evidence>
<organism evidence="2 3">
    <name type="scientific">Actinomycetospora corticicola</name>
    <dbReference type="NCBI Taxonomy" id="663602"/>
    <lineage>
        <taxon>Bacteria</taxon>
        <taxon>Bacillati</taxon>
        <taxon>Actinomycetota</taxon>
        <taxon>Actinomycetes</taxon>
        <taxon>Pseudonocardiales</taxon>
        <taxon>Pseudonocardiaceae</taxon>
        <taxon>Actinomycetospora</taxon>
    </lineage>
</organism>
<keyword evidence="3" id="KW-1185">Reference proteome</keyword>
<protein>
    <recommendedName>
        <fullName evidence="1">DUF397 domain-containing protein</fullName>
    </recommendedName>
</protein>
<dbReference type="RefSeq" id="WP_179792657.1">
    <property type="nucleotide sequence ID" value="NZ_BAABHP010000003.1"/>
</dbReference>
<name>A0A7Y9DSJ8_9PSEU</name>
<proteinExistence type="predicted"/>
<feature type="domain" description="DUF397" evidence="1">
    <location>
        <begin position="4"/>
        <end position="54"/>
    </location>
</feature>
<dbReference type="AlphaFoldDB" id="A0A7Y9DSJ8"/>